<gene>
    <name evidence="1" type="ORF">C7476_1225</name>
</gene>
<keyword evidence="2" id="KW-1185">Reference proteome</keyword>
<evidence type="ECO:0000313" key="1">
    <source>
        <dbReference type="EMBL" id="RCW78693.1"/>
    </source>
</evidence>
<proteinExistence type="predicted"/>
<evidence type="ECO:0000313" key="2">
    <source>
        <dbReference type="Proteomes" id="UP000253324"/>
    </source>
</evidence>
<dbReference type="AlphaFoldDB" id="A0A368YEM8"/>
<comment type="caution">
    <text evidence="1">The sequence shown here is derived from an EMBL/GenBank/DDBJ whole genome shotgun (WGS) entry which is preliminary data.</text>
</comment>
<protein>
    <submittedName>
        <fullName evidence="1">Uncharacterized protein</fullName>
    </submittedName>
</protein>
<sequence>MRATTVFLLQLSPQRFVRNCAPKDSHFKVPLLNFIADRTGSPGIRSCAGVNLPPQSLLTNCIVFRGATYDPILCEVGSLTTDRVQACIVLSCIVRIAFQLLLQDLFFVKDAQYQDRHIKHQEQ</sequence>
<reference evidence="1 2" key="1">
    <citation type="submission" date="2018-07" db="EMBL/GenBank/DDBJ databases">
        <title>Genomic Encyclopedia of Type Strains, Phase III (KMG-III): the genomes of soil and plant-associated and newly described type strains.</title>
        <authorList>
            <person name="Whitman W."/>
        </authorList>
    </citation>
    <scope>NUCLEOTIDE SEQUENCE [LARGE SCALE GENOMIC DNA]</scope>
    <source>
        <strain evidence="1 2">31-25a</strain>
    </source>
</reference>
<accession>A0A368YEM8</accession>
<dbReference type="EMBL" id="QPJM01000022">
    <property type="protein sequence ID" value="RCW78693.1"/>
    <property type="molecule type" value="Genomic_DNA"/>
</dbReference>
<organism evidence="1 2">
    <name type="scientific">Phyllobacterium bourgognense</name>
    <dbReference type="NCBI Taxonomy" id="314236"/>
    <lineage>
        <taxon>Bacteria</taxon>
        <taxon>Pseudomonadati</taxon>
        <taxon>Pseudomonadota</taxon>
        <taxon>Alphaproteobacteria</taxon>
        <taxon>Hyphomicrobiales</taxon>
        <taxon>Phyllobacteriaceae</taxon>
        <taxon>Phyllobacterium</taxon>
    </lineage>
</organism>
<dbReference type="Proteomes" id="UP000253324">
    <property type="component" value="Unassembled WGS sequence"/>
</dbReference>
<name>A0A368YEM8_9HYPH</name>